<evidence type="ECO:0000256" key="6">
    <source>
        <dbReference type="PROSITE-ProRule" id="PRU00433"/>
    </source>
</evidence>
<dbReference type="Pfam" id="PF00034">
    <property type="entry name" value="Cytochrom_C"/>
    <property type="match status" value="1"/>
</dbReference>
<sequence length="137" mass="14854">MLRVGLVFLAVLALAASTPGWSGQSDTDASVMRGKAAFERRCTGCHALDRNREGPRLRGVIGRPSASVGDFPYSDALKALKITWDTAKLEKWLSDPDAMAPGTDMDFHVANESERKEIARYLDAASHTMVSGSESVR</sequence>
<dbReference type="InterPro" id="IPR002327">
    <property type="entry name" value="Cyt_c_1A/1B"/>
</dbReference>
<proteinExistence type="predicted"/>
<reference evidence="10" key="1">
    <citation type="journal article" date="2019" name="Int. J. Syst. Evol. Microbiol.">
        <title>The Global Catalogue of Microorganisms (GCM) 10K type strain sequencing project: providing services to taxonomists for standard genome sequencing and annotation.</title>
        <authorList>
            <consortium name="The Broad Institute Genomics Platform"/>
            <consortium name="The Broad Institute Genome Sequencing Center for Infectious Disease"/>
            <person name="Wu L."/>
            <person name="Ma J."/>
        </authorList>
    </citation>
    <scope>NUCLEOTIDE SEQUENCE [LARGE SCALE GENOMIC DNA]</scope>
    <source>
        <strain evidence="10">JCM 4087</strain>
    </source>
</reference>
<evidence type="ECO:0000256" key="5">
    <source>
        <dbReference type="ARBA" id="ARBA00023004"/>
    </source>
</evidence>
<feature type="signal peptide" evidence="7">
    <location>
        <begin position="1"/>
        <end position="22"/>
    </location>
</feature>
<dbReference type="Gene3D" id="1.10.760.10">
    <property type="entry name" value="Cytochrome c-like domain"/>
    <property type="match status" value="1"/>
</dbReference>
<keyword evidence="5 6" id="KW-0408">Iron</keyword>
<evidence type="ECO:0000256" key="1">
    <source>
        <dbReference type="ARBA" id="ARBA00022448"/>
    </source>
</evidence>
<comment type="caution">
    <text evidence="9">The sequence shown here is derived from an EMBL/GenBank/DDBJ whole genome shotgun (WGS) entry which is preliminary data.</text>
</comment>
<organism evidence="9 10">
    <name type="scientific">Acidicapsa dinghuensis</name>
    <dbReference type="NCBI Taxonomy" id="2218256"/>
    <lineage>
        <taxon>Bacteria</taxon>
        <taxon>Pseudomonadati</taxon>
        <taxon>Acidobacteriota</taxon>
        <taxon>Terriglobia</taxon>
        <taxon>Terriglobales</taxon>
        <taxon>Acidobacteriaceae</taxon>
        <taxon>Acidicapsa</taxon>
    </lineage>
</organism>
<name>A0ABW1EF44_9BACT</name>
<evidence type="ECO:0000259" key="8">
    <source>
        <dbReference type="PROSITE" id="PS51007"/>
    </source>
</evidence>
<dbReference type="InterPro" id="IPR009056">
    <property type="entry name" value="Cyt_c-like_dom"/>
</dbReference>
<evidence type="ECO:0000313" key="9">
    <source>
        <dbReference type="EMBL" id="MFC5861968.1"/>
    </source>
</evidence>
<gene>
    <name evidence="9" type="ORF">ACFPT7_06665</name>
</gene>
<keyword evidence="10" id="KW-1185">Reference proteome</keyword>
<dbReference type="PANTHER" id="PTHR11961">
    <property type="entry name" value="CYTOCHROME C"/>
    <property type="match status" value="1"/>
</dbReference>
<dbReference type="InterPro" id="IPR036909">
    <property type="entry name" value="Cyt_c-like_dom_sf"/>
</dbReference>
<evidence type="ECO:0000256" key="2">
    <source>
        <dbReference type="ARBA" id="ARBA00022617"/>
    </source>
</evidence>
<feature type="domain" description="Cytochrome c" evidence="8">
    <location>
        <begin position="29"/>
        <end position="126"/>
    </location>
</feature>
<evidence type="ECO:0000256" key="7">
    <source>
        <dbReference type="SAM" id="SignalP"/>
    </source>
</evidence>
<protein>
    <submittedName>
        <fullName evidence="9">C-type cytochrome</fullName>
    </submittedName>
</protein>
<dbReference type="RefSeq" id="WP_263338908.1">
    <property type="nucleotide sequence ID" value="NZ_JAGSYH010000004.1"/>
</dbReference>
<dbReference type="PRINTS" id="PR00604">
    <property type="entry name" value="CYTCHRMECIAB"/>
</dbReference>
<accession>A0ABW1EF44</accession>
<dbReference type="Proteomes" id="UP001596091">
    <property type="component" value="Unassembled WGS sequence"/>
</dbReference>
<feature type="chain" id="PRO_5045732019" evidence="7">
    <location>
        <begin position="23"/>
        <end position="137"/>
    </location>
</feature>
<keyword evidence="3 6" id="KW-0479">Metal-binding</keyword>
<evidence type="ECO:0000313" key="10">
    <source>
        <dbReference type="Proteomes" id="UP001596091"/>
    </source>
</evidence>
<keyword evidence="7" id="KW-0732">Signal</keyword>
<keyword evidence="1" id="KW-0813">Transport</keyword>
<keyword evidence="2 6" id="KW-0349">Heme</keyword>
<dbReference type="EMBL" id="JBHSPH010000002">
    <property type="protein sequence ID" value="MFC5861968.1"/>
    <property type="molecule type" value="Genomic_DNA"/>
</dbReference>
<evidence type="ECO:0000256" key="3">
    <source>
        <dbReference type="ARBA" id="ARBA00022723"/>
    </source>
</evidence>
<evidence type="ECO:0000256" key="4">
    <source>
        <dbReference type="ARBA" id="ARBA00022982"/>
    </source>
</evidence>
<keyword evidence="4" id="KW-0249">Electron transport</keyword>
<dbReference type="SUPFAM" id="SSF46626">
    <property type="entry name" value="Cytochrome c"/>
    <property type="match status" value="1"/>
</dbReference>
<dbReference type="PROSITE" id="PS51007">
    <property type="entry name" value="CYTC"/>
    <property type="match status" value="1"/>
</dbReference>